<organism evidence="1 2">
    <name type="scientific">Paramuricea clavata</name>
    <name type="common">Red gorgonian</name>
    <name type="synonym">Violescent sea-whip</name>
    <dbReference type="NCBI Taxonomy" id="317549"/>
    <lineage>
        <taxon>Eukaryota</taxon>
        <taxon>Metazoa</taxon>
        <taxon>Cnidaria</taxon>
        <taxon>Anthozoa</taxon>
        <taxon>Octocorallia</taxon>
        <taxon>Malacalcyonacea</taxon>
        <taxon>Plexauridae</taxon>
        <taxon>Paramuricea</taxon>
    </lineage>
</organism>
<dbReference type="Proteomes" id="UP001152795">
    <property type="component" value="Unassembled WGS sequence"/>
</dbReference>
<reference evidence="1" key="1">
    <citation type="submission" date="2020-04" db="EMBL/GenBank/DDBJ databases">
        <authorList>
            <person name="Alioto T."/>
            <person name="Alioto T."/>
            <person name="Gomez Garrido J."/>
        </authorList>
    </citation>
    <scope>NUCLEOTIDE SEQUENCE</scope>
    <source>
        <strain evidence="1">A484AB</strain>
    </source>
</reference>
<keyword evidence="2" id="KW-1185">Reference proteome</keyword>
<evidence type="ECO:0000313" key="2">
    <source>
        <dbReference type="Proteomes" id="UP001152795"/>
    </source>
</evidence>
<sequence>MTSSSRPEVHMREFTGVIWRIANSLMVLWFWGKICSSKGMNIDNGEQDEETSTRIS</sequence>
<protein>
    <submittedName>
        <fullName evidence="1">Uncharacterized protein</fullName>
    </submittedName>
</protein>
<dbReference type="EMBL" id="CACRXK020001529">
    <property type="protein sequence ID" value="CAB3989659.1"/>
    <property type="molecule type" value="Genomic_DNA"/>
</dbReference>
<dbReference type="AlphaFoldDB" id="A0A6S7GJB5"/>
<proteinExistence type="predicted"/>
<gene>
    <name evidence="1" type="ORF">PACLA_8A081749</name>
</gene>
<accession>A0A6S7GJB5</accession>
<name>A0A6S7GJB5_PARCT</name>
<evidence type="ECO:0000313" key="1">
    <source>
        <dbReference type="EMBL" id="CAB3989659.1"/>
    </source>
</evidence>
<comment type="caution">
    <text evidence="1">The sequence shown here is derived from an EMBL/GenBank/DDBJ whole genome shotgun (WGS) entry which is preliminary data.</text>
</comment>